<keyword evidence="2" id="KW-0812">Transmembrane</keyword>
<accession>A0A852VX17</accession>
<organism evidence="3 4">
    <name type="scientific">Pseudonocardia alni</name>
    <name type="common">Amycolata alni</name>
    <dbReference type="NCBI Taxonomy" id="33907"/>
    <lineage>
        <taxon>Bacteria</taxon>
        <taxon>Bacillati</taxon>
        <taxon>Actinomycetota</taxon>
        <taxon>Actinomycetes</taxon>
        <taxon>Pseudonocardiales</taxon>
        <taxon>Pseudonocardiaceae</taxon>
        <taxon>Pseudonocardia</taxon>
    </lineage>
</organism>
<dbReference type="GeneID" id="98050673"/>
<name>A0A852VX17_PSEA5</name>
<feature type="region of interest" description="Disordered" evidence="1">
    <location>
        <begin position="1"/>
        <end position="29"/>
    </location>
</feature>
<dbReference type="EMBL" id="JACCCZ010000001">
    <property type="protein sequence ID" value="NYG00570.1"/>
    <property type="molecule type" value="Genomic_DNA"/>
</dbReference>
<keyword evidence="2" id="KW-0472">Membrane</keyword>
<evidence type="ECO:0008006" key="5">
    <source>
        <dbReference type="Google" id="ProtNLM"/>
    </source>
</evidence>
<evidence type="ECO:0000313" key="3">
    <source>
        <dbReference type="EMBL" id="NYG00570.1"/>
    </source>
</evidence>
<evidence type="ECO:0000256" key="1">
    <source>
        <dbReference type="SAM" id="MobiDB-lite"/>
    </source>
</evidence>
<dbReference type="AlphaFoldDB" id="A0A852VX17"/>
<evidence type="ECO:0000313" key="4">
    <source>
        <dbReference type="Proteomes" id="UP000549695"/>
    </source>
</evidence>
<keyword evidence="4" id="KW-1185">Reference proteome</keyword>
<comment type="caution">
    <text evidence="3">The sequence shown here is derived from an EMBL/GenBank/DDBJ whole genome shotgun (WGS) entry which is preliminary data.</text>
</comment>
<proteinExistence type="predicted"/>
<dbReference type="RefSeq" id="WP_179760311.1">
    <property type="nucleotide sequence ID" value="NZ_BAAAJZ010000005.1"/>
</dbReference>
<evidence type="ECO:0000256" key="2">
    <source>
        <dbReference type="SAM" id="Phobius"/>
    </source>
</evidence>
<reference evidence="3 4" key="1">
    <citation type="submission" date="2020-07" db="EMBL/GenBank/DDBJ databases">
        <title>Sequencing the genomes of 1000 actinobacteria strains.</title>
        <authorList>
            <person name="Klenk H.-P."/>
        </authorList>
    </citation>
    <scope>NUCLEOTIDE SEQUENCE [LARGE SCALE GENOMIC DNA]</scope>
    <source>
        <strain evidence="3 4">DSM 44749</strain>
    </source>
</reference>
<feature type="compositionally biased region" description="Low complexity" evidence="1">
    <location>
        <begin position="1"/>
        <end position="20"/>
    </location>
</feature>
<gene>
    <name evidence="3" type="ORF">HDA37_000855</name>
</gene>
<keyword evidence="2" id="KW-1133">Transmembrane helix</keyword>
<protein>
    <recommendedName>
        <fullName evidence="5">Alkaline shock response membrane anchor protein AmaP</fullName>
    </recommendedName>
</protein>
<sequence>MADAVTSTGSTPGTSGPNPRRAARTARRAQYRSAGGARGGLVLLGVVLLAVGVLTVLLVTGVFGQGRPQRPLLDPLVEQFLLANGTAARLVAILAGLVLVLLGVWWTARSLRPESRPDLVLDGGPDTEIRIGASAAADAVADGAATLPGVTRARARMVGSTSAPAVRATVWVGEDVADGEVTEICRRLDAEILPGIRDALGMADLPVAVRLELDAARRDDRPRVS</sequence>
<dbReference type="Proteomes" id="UP000549695">
    <property type="component" value="Unassembled WGS sequence"/>
</dbReference>
<feature type="transmembrane region" description="Helical" evidence="2">
    <location>
        <begin position="86"/>
        <end position="106"/>
    </location>
</feature>
<feature type="transmembrane region" description="Helical" evidence="2">
    <location>
        <begin position="41"/>
        <end position="66"/>
    </location>
</feature>